<feature type="domain" description="C2H2-type" evidence="9">
    <location>
        <begin position="231"/>
        <end position="258"/>
    </location>
</feature>
<dbReference type="OrthoDB" id="8117402at2759"/>
<dbReference type="InterPro" id="IPR013087">
    <property type="entry name" value="Znf_C2H2_type"/>
</dbReference>
<dbReference type="PROSITE" id="PS00028">
    <property type="entry name" value="ZINC_FINGER_C2H2_1"/>
    <property type="match status" value="3"/>
</dbReference>
<dbReference type="PROSITE" id="PS50157">
    <property type="entry name" value="ZINC_FINGER_C2H2_2"/>
    <property type="match status" value="3"/>
</dbReference>
<dbReference type="FunFam" id="3.30.160.60:FF:000744">
    <property type="entry name" value="zinc finger E-box-binding homeobox 1"/>
    <property type="match status" value="1"/>
</dbReference>
<feature type="compositionally biased region" description="Polar residues" evidence="8">
    <location>
        <begin position="176"/>
        <end position="199"/>
    </location>
</feature>
<dbReference type="GO" id="GO:0008270">
    <property type="term" value="F:zinc ion binding"/>
    <property type="evidence" value="ECO:0007669"/>
    <property type="project" value="UniProtKB-KW"/>
</dbReference>
<keyword evidence="3" id="KW-0677">Repeat</keyword>
<evidence type="ECO:0000313" key="10">
    <source>
        <dbReference type="Ensembl" id="ENSSTUP00000105759.1"/>
    </source>
</evidence>
<evidence type="ECO:0000256" key="4">
    <source>
        <dbReference type="ARBA" id="ARBA00022771"/>
    </source>
</evidence>
<feature type="region of interest" description="Disordered" evidence="8">
    <location>
        <begin position="51"/>
        <end position="107"/>
    </location>
</feature>
<dbReference type="SMART" id="SM00355">
    <property type="entry name" value="ZnF_C2H2"/>
    <property type="match status" value="3"/>
</dbReference>
<evidence type="ECO:0000313" key="11">
    <source>
        <dbReference type="Proteomes" id="UP000472277"/>
    </source>
</evidence>
<evidence type="ECO:0000256" key="1">
    <source>
        <dbReference type="ARBA" id="ARBA00004123"/>
    </source>
</evidence>
<reference evidence="10" key="1">
    <citation type="submission" date="2025-08" db="UniProtKB">
        <authorList>
            <consortium name="Ensembl"/>
        </authorList>
    </citation>
    <scope>IDENTIFICATION</scope>
</reference>
<feature type="domain" description="C2H2-type" evidence="9">
    <location>
        <begin position="287"/>
        <end position="315"/>
    </location>
</feature>
<keyword evidence="6" id="KW-0539">Nucleus</keyword>
<accession>A0A674ECV3</accession>
<evidence type="ECO:0000256" key="7">
    <source>
        <dbReference type="PROSITE-ProRule" id="PRU00042"/>
    </source>
</evidence>
<dbReference type="InParanoid" id="A0A674ECV3"/>
<dbReference type="FunFam" id="3.30.160.60:FF:000557">
    <property type="entry name" value="zinc finger and SCAN domain-containing protein 29"/>
    <property type="match status" value="1"/>
</dbReference>
<dbReference type="InterPro" id="IPR036236">
    <property type="entry name" value="Znf_C2H2_sf"/>
</dbReference>
<dbReference type="KEGG" id="stru:115177272"/>
<proteinExistence type="predicted"/>
<evidence type="ECO:0000256" key="2">
    <source>
        <dbReference type="ARBA" id="ARBA00022723"/>
    </source>
</evidence>
<comment type="subcellular location">
    <subcellularLocation>
        <location evidence="1">Nucleus</location>
    </subcellularLocation>
</comment>
<dbReference type="AlphaFoldDB" id="A0A674ECV3"/>
<evidence type="ECO:0000256" key="3">
    <source>
        <dbReference type="ARBA" id="ARBA00022737"/>
    </source>
</evidence>
<reference evidence="10" key="2">
    <citation type="submission" date="2025-09" db="UniProtKB">
        <authorList>
            <consortium name="Ensembl"/>
        </authorList>
    </citation>
    <scope>IDENTIFICATION</scope>
</reference>
<dbReference type="OMA" id="TETENMP"/>
<dbReference type="GeneTree" id="ENSGT01150000286958"/>
<dbReference type="Pfam" id="PF00096">
    <property type="entry name" value="zf-C2H2"/>
    <property type="match status" value="2"/>
</dbReference>
<evidence type="ECO:0000259" key="9">
    <source>
        <dbReference type="PROSITE" id="PS50157"/>
    </source>
</evidence>
<feature type="compositionally biased region" description="Basic and acidic residues" evidence="8">
    <location>
        <begin position="92"/>
        <end position="107"/>
    </location>
</feature>
<evidence type="ECO:0000256" key="6">
    <source>
        <dbReference type="ARBA" id="ARBA00023242"/>
    </source>
</evidence>
<dbReference type="GO" id="GO:0010468">
    <property type="term" value="P:regulation of gene expression"/>
    <property type="evidence" value="ECO:0007669"/>
    <property type="project" value="TreeGrafter"/>
</dbReference>
<dbReference type="GO" id="GO:0005634">
    <property type="term" value="C:nucleus"/>
    <property type="evidence" value="ECO:0007669"/>
    <property type="project" value="UniProtKB-SubCell"/>
</dbReference>
<feature type="compositionally biased region" description="Polar residues" evidence="8">
    <location>
        <begin position="137"/>
        <end position="148"/>
    </location>
</feature>
<dbReference type="PANTHER" id="PTHR16515">
    <property type="entry name" value="PR DOMAIN ZINC FINGER PROTEIN"/>
    <property type="match status" value="1"/>
</dbReference>
<dbReference type="InterPro" id="IPR050331">
    <property type="entry name" value="Zinc_finger"/>
</dbReference>
<name>A0A674ECV3_SALTR</name>
<dbReference type="PANTHER" id="PTHR16515:SF66">
    <property type="entry name" value="C2H2-TYPE DOMAIN-CONTAINING PROTEIN"/>
    <property type="match status" value="1"/>
</dbReference>
<keyword evidence="4 7" id="KW-0863">Zinc-finger</keyword>
<dbReference type="Gene3D" id="3.30.160.60">
    <property type="entry name" value="Classic Zinc Finger"/>
    <property type="match status" value="3"/>
</dbReference>
<dbReference type="GeneID" id="115177272"/>
<dbReference type="Ensembl" id="ENSSTUT00000113384.1">
    <property type="protein sequence ID" value="ENSSTUP00000105759.1"/>
    <property type="gene ID" value="ENSSTUG00000047164.1"/>
</dbReference>
<keyword evidence="11" id="KW-1185">Reference proteome</keyword>
<evidence type="ECO:0000256" key="8">
    <source>
        <dbReference type="SAM" id="MobiDB-lite"/>
    </source>
</evidence>
<dbReference type="Proteomes" id="UP000472277">
    <property type="component" value="Chromosome 37"/>
</dbReference>
<keyword evidence="5" id="KW-0862">Zinc</keyword>
<organism evidence="10 11">
    <name type="scientific">Salmo trutta</name>
    <name type="common">Brown trout</name>
    <dbReference type="NCBI Taxonomy" id="8032"/>
    <lineage>
        <taxon>Eukaryota</taxon>
        <taxon>Metazoa</taxon>
        <taxon>Chordata</taxon>
        <taxon>Craniata</taxon>
        <taxon>Vertebrata</taxon>
        <taxon>Euteleostomi</taxon>
        <taxon>Actinopterygii</taxon>
        <taxon>Neopterygii</taxon>
        <taxon>Teleostei</taxon>
        <taxon>Protacanthopterygii</taxon>
        <taxon>Salmoniformes</taxon>
        <taxon>Salmonidae</taxon>
        <taxon>Salmoninae</taxon>
        <taxon>Salmo</taxon>
    </lineage>
</organism>
<feature type="domain" description="C2H2-type" evidence="9">
    <location>
        <begin position="259"/>
        <end position="286"/>
    </location>
</feature>
<gene>
    <name evidence="10" type="primary">LOC115177272</name>
</gene>
<feature type="region of interest" description="Disordered" evidence="8">
    <location>
        <begin position="132"/>
        <end position="212"/>
    </location>
</feature>
<dbReference type="FunFam" id="3.30.160.60:FF:000688">
    <property type="entry name" value="zinc finger protein 197 isoform X1"/>
    <property type="match status" value="1"/>
</dbReference>
<evidence type="ECO:0000256" key="5">
    <source>
        <dbReference type="ARBA" id="ARBA00022833"/>
    </source>
</evidence>
<protein>
    <submittedName>
        <fullName evidence="10">Zinc finger protein 135-like</fullName>
    </submittedName>
</protein>
<dbReference type="RefSeq" id="XP_029593760.1">
    <property type="nucleotide sequence ID" value="XM_029737900.1"/>
</dbReference>
<sequence>MSKIELLRLFLNERLTAAADEIFGTIEKTIVEYQEEVSRTKEENNRLRRMLRLQKTDSQPLTVSDEDLPPEQQHCEQEWSPSLEQDGPEATQIKKEQEELRTSRREEQLQWLESGTKDFTFSPACLKSNYDPILNPTHPTHSSHLHQVQSEESRENPTHSSHLHQVQSEESRENPTHSSPLDQIQSETDSENPSQSSYLHQIESEEDGENPAAQSSYLYQIQSQENREKPWQCRVCDKCFNNIHHLKAHVRSHTGERPYKCPICRKCFMTTSALNRHQTIHTDGKPFRCNCCGKSFKWMNSLGRHIRITHERENI</sequence>
<dbReference type="SUPFAM" id="SSF57667">
    <property type="entry name" value="beta-beta-alpha zinc fingers"/>
    <property type="match status" value="2"/>
</dbReference>
<keyword evidence="2" id="KW-0479">Metal-binding</keyword>